<feature type="transmembrane region" description="Helical" evidence="9">
    <location>
        <begin position="244"/>
        <end position="266"/>
    </location>
</feature>
<dbReference type="FunFam" id="1.20.1560.10:FF:000011">
    <property type="entry name" value="Multidrug ABC transporter ATP-binding protein"/>
    <property type="match status" value="1"/>
</dbReference>
<feature type="transmembrane region" description="Helical" evidence="9">
    <location>
        <begin position="127"/>
        <end position="155"/>
    </location>
</feature>
<protein>
    <submittedName>
        <fullName evidence="12">ABC transporter ATP-binding protein/permease</fullName>
    </submittedName>
</protein>
<dbReference type="PROSITE" id="PS50893">
    <property type="entry name" value="ABC_TRANSPORTER_2"/>
    <property type="match status" value="1"/>
</dbReference>
<dbReference type="InterPro" id="IPR003439">
    <property type="entry name" value="ABC_transporter-like_ATP-bd"/>
</dbReference>
<keyword evidence="3" id="KW-1003">Cell membrane</keyword>
<accession>A0A9X3LB72</accession>
<sequence length="580" mass="64935">MFSVLFKLKWFFKDHWKRYTVAVSLLIIASAFEVLPPWLVGEAIDAITLGEMTKESLMQYVLYFVGIIIIGYGLNFVWQYQLFGGSITIERILRSKLNLKFLNMTPTFYEKNRTGDLMARATNDLNAVATTAGFGIMTLIDSTMYMAALILAMGFLISWKLTIFAILPIPILAFIMQYLGKIIHEKYMVAQDAFGDLNDRVLESVAGVRVIRAYVQERADEQNFANMSEEVYEKNMIVERIDALFGPITKVGTGISYVVALGYGAYLVSKGEMTVGNLITFNVYLGMAIWPMFAIGELINVMQRGNASLDRVQETLNYDQDVKDPISPVQLNSVESIGFTDVGFQYPLSQVKNLQNIRVKLQKGQTLGIVGKTGSGKTTFMKQLLKEYPIGAGQLTIGETAISAQTKDQVLEWIGYVPQDHVLFSRTIRQNILFGKEDATEDELEEAIRLAHFQKDLMNLPMGLETLVGEKGVSLSGGQKQRVSIARALIKNPEILLLDDSLSAVDAKTEAKIIENIQNERSGKTTIITTHRLSGIQHADHIIVLDEGLIVEEGSHEELLTQNGWYKEQYDRQQLEGVSS</sequence>
<evidence type="ECO:0000256" key="7">
    <source>
        <dbReference type="ARBA" id="ARBA00022989"/>
    </source>
</evidence>
<dbReference type="SMART" id="SM00382">
    <property type="entry name" value="AAA"/>
    <property type="match status" value="1"/>
</dbReference>
<dbReference type="GO" id="GO:0005524">
    <property type="term" value="F:ATP binding"/>
    <property type="evidence" value="ECO:0007669"/>
    <property type="project" value="UniProtKB-KW"/>
</dbReference>
<evidence type="ECO:0000256" key="2">
    <source>
        <dbReference type="ARBA" id="ARBA00022448"/>
    </source>
</evidence>
<dbReference type="SUPFAM" id="SSF90123">
    <property type="entry name" value="ABC transporter transmembrane region"/>
    <property type="match status" value="1"/>
</dbReference>
<dbReference type="PANTHER" id="PTHR43394">
    <property type="entry name" value="ATP-DEPENDENT PERMEASE MDL1, MITOCHONDRIAL"/>
    <property type="match status" value="1"/>
</dbReference>
<dbReference type="AlphaFoldDB" id="A0A9X3LB72"/>
<evidence type="ECO:0000313" key="12">
    <source>
        <dbReference type="EMBL" id="MCZ8533511.1"/>
    </source>
</evidence>
<feature type="domain" description="ABC transporter" evidence="10">
    <location>
        <begin position="337"/>
        <end position="572"/>
    </location>
</feature>
<dbReference type="InterPro" id="IPR039421">
    <property type="entry name" value="Type_1_exporter"/>
</dbReference>
<evidence type="ECO:0000256" key="6">
    <source>
        <dbReference type="ARBA" id="ARBA00022840"/>
    </source>
</evidence>
<dbReference type="GO" id="GO:0005886">
    <property type="term" value="C:plasma membrane"/>
    <property type="evidence" value="ECO:0007669"/>
    <property type="project" value="UniProtKB-SubCell"/>
</dbReference>
<evidence type="ECO:0000256" key="9">
    <source>
        <dbReference type="SAM" id="Phobius"/>
    </source>
</evidence>
<dbReference type="Gene3D" id="3.40.50.300">
    <property type="entry name" value="P-loop containing nucleotide triphosphate hydrolases"/>
    <property type="match status" value="1"/>
</dbReference>
<feature type="domain" description="ABC transmembrane type-1" evidence="11">
    <location>
        <begin position="21"/>
        <end position="304"/>
    </location>
</feature>
<dbReference type="GO" id="GO:0016887">
    <property type="term" value="F:ATP hydrolysis activity"/>
    <property type="evidence" value="ECO:0007669"/>
    <property type="project" value="InterPro"/>
</dbReference>
<dbReference type="InterPro" id="IPR003593">
    <property type="entry name" value="AAA+_ATPase"/>
</dbReference>
<dbReference type="Pfam" id="PF00664">
    <property type="entry name" value="ABC_membrane"/>
    <property type="match status" value="1"/>
</dbReference>
<feature type="transmembrane region" description="Helical" evidence="9">
    <location>
        <begin position="278"/>
        <end position="299"/>
    </location>
</feature>
<feature type="transmembrane region" description="Helical" evidence="9">
    <location>
        <begin position="21"/>
        <end position="40"/>
    </location>
</feature>
<gene>
    <name evidence="12" type="ORF">M9R61_09230</name>
</gene>
<dbReference type="Pfam" id="PF00005">
    <property type="entry name" value="ABC_tran"/>
    <property type="match status" value="1"/>
</dbReference>
<keyword evidence="2" id="KW-0813">Transport</keyword>
<dbReference type="Proteomes" id="UP001152172">
    <property type="component" value="Unassembled WGS sequence"/>
</dbReference>
<dbReference type="Gene3D" id="1.20.1560.10">
    <property type="entry name" value="ABC transporter type 1, transmembrane domain"/>
    <property type="match status" value="1"/>
</dbReference>
<dbReference type="InterPro" id="IPR036640">
    <property type="entry name" value="ABC1_TM_sf"/>
</dbReference>
<dbReference type="GO" id="GO:0015421">
    <property type="term" value="F:ABC-type oligopeptide transporter activity"/>
    <property type="evidence" value="ECO:0007669"/>
    <property type="project" value="TreeGrafter"/>
</dbReference>
<evidence type="ECO:0000313" key="13">
    <source>
        <dbReference type="Proteomes" id="UP001152172"/>
    </source>
</evidence>
<dbReference type="PANTHER" id="PTHR43394:SF1">
    <property type="entry name" value="ATP-BINDING CASSETTE SUB-FAMILY B MEMBER 10, MITOCHONDRIAL"/>
    <property type="match status" value="1"/>
</dbReference>
<comment type="subcellular location">
    <subcellularLocation>
        <location evidence="1">Cell membrane</location>
        <topology evidence="1">Multi-pass membrane protein</topology>
    </subcellularLocation>
</comment>
<reference evidence="12" key="1">
    <citation type="submission" date="2022-05" db="EMBL/GenBank/DDBJ databases">
        <authorList>
            <person name="Colautti A."/>
            <person name="Iacumin L."/>
        </authorList>
    </citation>
    <scope>NUCLEOTIDE SEQUENCE</scope>
    <source>
        <strain evidence="12">DSM 30747</strain>
    </source>
</reference>
<proteinExistence type="predicted"/>
<keyword evidence="13" id="KW-1185">Reference proteome</keyword>
<dbReference type="PROSITE" id="PS50929">
    <property type="entry name" value="ABC_TM1F"/>
    <property type="match status" value="1"/>
</dbReference>
<dbReference type="InterPro" id="IPR027417">
    <property type="entry name" value="P-loop_NTPase"/>
</dbReference>
<dbReference type="EMBL" id="JAMKBI010000005">
    <property type="protein sequence ID" value="MCZ8533511.1"/>
    <property type="molecule type" value="Genomic_DNA"/>
</dbReference>
<evidence type="ECO:0000256" key="3">
    <source>
        <dbReference type="ARBA" id="ARBA00022475"/>
    </source>
</evidence>
<evidence type="ECO:0000256" key="5">
    <source>
        <dbReference type="ARBA" id="ARBA00022741"/>
    </source>
</evidence>
<organism evidence="12 13">
    <name type="scientific">Psychrobacillus psychrodurans</name>
    <dbReference type="NCBI Taxonomy" id="126157"/>
    <lineage>
        <taxon>Bacteria</taxon>
        <taxon>Bacillati</taxon>
        <taxon>Bacillota</taxon>
        <taxon>Bacilli</taxon>
        <taxon>Bacillales</taxon>
        <taxon>Bacillaceae</taxon>
        <taxon>Psychrobacillus</taxon>
    </lineage>
</organism>
<dbReference type="SUPFAM" id="SSF52540">
    <property type="entry name" value="P-loop containing nucleoside triphosphate hydrolases"/>
    <property type="match status" value="1"/>
</dbReference>
<keyword evidence="6 12" id="KW-0067">ATP-binding</keyword>
<evidence type="ECO:0000256" key="1">
    <source>
        <dbReference type="ARBA" id="ARBA00004651"/>
    </source>
</evidence>
<evidence type="ECO:0000259" key="10">
    <source>
        <dbReference type="PROSITE" id="PS50893"/>
    </source>
</evidence>
<feature type="transmembrane region" description="Helical" evidence="9">
    <location>
        <begin position="60"/>
        <end position="78"/>
    </location>
</feature>
<dbReference type="InterPro" id="IPR017871">
    <property type="entry name" value="ABC_transporter-like_CS"/>
</dbReference>
<dbReference type="InterPro" id="IPR011527">
    <property type="entry name" value="ABC1_TM_dom"/>
</dbReference>
<feature type="transmembrane region" description="Helical" evidence="9">
    <location>
        <begin position="161"/>
        <end position="179"/>
    </location>
</feature>
<dbReference type="CDD" id="cd18541">
    <property type="entry name" value="ABC_6TM_TmrB_like"/>
    <property type="match status" value="1"/>
</dbReference>
<keyword evidence="5" id="KW-0547">Nucleotide-binding</keyword>
<name>A0A9X3LB72_9BACI</name>
<dbReference type="PROSITE" id="PS00211">
    <property type="entry name" value="ABC_TRANSPORTER_1"/>
    <property type="match status" value="1"/>
</dbReference>
<keyword evidence="4 9" id="KW-0812">Transmembrane</keyword>
<evidence type="ECO:0000256" key="4">
    <source>
        <dbReference type="ARBA" id="ARBA00022692"/>
    </source>
</evidence>
<comment type="caution">
    <text evidence="12">The sequence shown here is derived from an EMBL/GenBank/DDBJ whole genome shotgun (WGS) entry which is preliminary data.</text>
</comment>
<dbReference type="FunFam" id="3.40.50.300:FF:000221">
    <property type="entry name" value="Multidrug ABC transporter ATP-binding protein"/>
    <property type="match status" value="1"/>
</dbReference>
<keyword evidence="7 9" id="KW-1133">Transmembrane helix</keyword>
<keyword evidence="8 9" id="KW-0472">Membrane</keyword>
<evidence type="ECO:0000259" key="11">
    <source>
        <dbReference type="PROSITE" id="PS50929"/>
    </source>
</evidence>
<evidence type="ECO:0000256" key="8">
    <source>
        <dbReference type="ARBA" id="ARBA00023136"/>
    </source>
</evidence>
<dbReference type="RefSeq" id="WP_269921868.1">
    <property type="nucleotide sequence ID" value="NZ_JAMKBI010000005.1"/>
</dbReference>